<reference evidence="1 2" key="1">
    <citation type="submission" date="2020-04" db="EMBL/GenBank/DDBJ databases">
        <authorList>
            <person name="Wallbank WR R."/>
            <person name="Pardo Diaz C."/>
            <person name="Kozak K."/>
            <person name="Martin S."/>
            <person name="Jiggins C."/>
            <person name="Moest M."/>
            <person name="Warren A I."/>
            <person name="Byers J.R.P. K."/>
            <person name="Montejo-Kovacevich G."/>
            <person name="Yen C E."/>
        </authorList>
    </citation>
    <scope>NUCLEOTIDE SEQUENCE [LARGE SCALE GENOMIC DNA]</scope>
</reference>
<protein>
    <recommendedName>
        <fullName evidence="3">Peptidase S1 domain-containing protein</fullName>
    </recommendedName>
</protein>
<evidence type="ECO:0000313" key="2">
    <source>
        <dbReference type="Proteomes" id="UP000494256"/>
    </source>
</evidence>
<dbReference type="EMBL" id="CADEBD010000322">
    <property type="protein sequence ID" value="CAB3244831.1"/>
    <property type="molecule type" value="Genomic_DNA"/>
</dbReference>
<organism evidence="1 2">
    <name type="scientific">Arctia plantaginis</name>
    <name type="common">Wood tiger moth</name>
    <name type="synonym">Phalaena plantaginis</name>
    <dbReference type="NCBI Taxonomy" id="874455"/>
    <lineage>
        <taxon>Eukaryota</taxon>
        <taxon>Metazoa</taxon>
        <taxon>Ecdysozoa</taxon>
        <taxon>Arthropoda</taxon>
        <taxon>Hexapoda</taxon>
        <taxon>Insecta</taxon>
        <taxon>Pterygota</taxon>
        <taxon>Neoptera</taxon>
        <taxon>Endopterygota</taxon>
        <taxon>Lepidoptera</taxon>
        <taxon>Glossata</taxon>
        <taxon>Ditrysia</taxon>
        <taxon>Noctuoidea</taxon>
        <taxon>Erebidae</taxon>
        <taxon>Arctiinae</taxon>
        <taxon>Arctia</taxon>
    </lineage>
</organism>
<dbReference type="Proteomes" id="UP000494256">
    <property type="component" value="Unassembled WGS sequence"/>
</dbReference>
<name>A0A8S1A850_ARCPL</name>
<comment type="caution">
    <text evidence="1">The sequence shown here is derived from an EMBL/GenBank/DDBJ whole genome shotgun (WGS) entry which is preliminary data.</text>
</comment>
<gene>
    <name evidence="1" type="ORF">APLA_LOCUS10836</name>
</gene>
<dbReference type="Gene3D" id="2.40.10.10">
    <property type="entry name" value="Trypsin-like serine proteases"/>
    <property type="match status" value="1"/>
</dbReference>
<dbReference type="AlphaFoldDB" id="A0A8S1A850"/>
<proteinExistence type="predicted"/>
<sequence>MGVISFGSPVCGAPDVPTVFTKLGYYKDWIEDIVEKEPLSGYVGSTVTEPRRFPTLTLKSTTEKLKIAPLGEATVSPDYIIGTNALRIPQEQIFQDFLSNIFESDEVKAYYDMSDTDNRIELSKGQSSNLKVEQMTVRDMYPTGEIKQTTEIADEPIHTSLEAIDSLEDPKVKDEIEEHPIESATVSLTLTSAKVTDSFKSSVTKNKTEEITFEMVAESRKKNNTLTKVGDDDKILEESINSFINNLDLSKFMARETTLPGISLTSAKQEIELNKTLNETEITFNQRSILNSIFFSDENTDDSDDEQGLSIL</sequence>
<evidence type="ECO:0000313" key="1">
    <source>
        <dbReference type="EMBL" id="CAB3244831.1"/>
    </source>
</evidence>
<evidence type="ECO:0008006" key="3">
    <source>
        <dbReference type="Google" id="ProtNLM"/>
    </source>
</evidence>
<dbReference type="InterPro" id="IPR043504">
    <property type="entry name" value="Peptidase_S1_PA_chymotrypsin"/>
</dbReference>
<dbReference type="InterPro" id="IPR009003">
    <property type="entry name" value="Peptidase_S1_PA"/>
</dbReference>
<dbReference type="SUPFAM" id="SSF50494">
    <property type="entry name" value="Trypsin-like serine proteases"/>
    <property type="match status" value="1"/>
</dbReference>
<accession>A0A8S1A850</accession>
<dbReference type="OrthoDB" id="10261385at2759"/>